<name>B5Y6C3_COPPD</name>
<dbReference type="Proteomes" id="UP000001732">
    <property type="component" value="Chromosome"/>
</dbReference>
<feature type="domain" description="NodB homology" evidence="1">
    <location>
        <begin position="54"/>
        <end position="233"/>
    </location>
</feature>
<dbReference type="GO" id="GO:0005975">
    <property type="term" value="P:carbohydrate metabolic process"/>
    <property type="evidence" value="ECO:0007669"/>
    <property type="project" value="InterPro"/>
</dbReference>
<accession>B5Y6C3</accession>
<dbReference type="GO" id="GO:0016810">
    <property type="term" value="F:hydrolase activity, acting on carbon-nitrogen (but not peptide) bonds"/>
    <property type="evidence" value="ECO:0007669"/>
    <property type="project" value="InterPro"/>
</dbReference>
<dbReference type="InterPro" id="IPR050248">
    <property type="entry name" value="Polysacc_deacetylase_ArnD"/>
</dbReference>
<evidence type="ECO:0000313" key="2">
    <source>
        <dbReference type="EMBL" id="ACI16790.1"/>
    </source>
</evidence>
<dbReference type="SUPFAM" id="SSF88713">
    <property type="entry name" value="Glycoside hydrolase/deacetylase"/>
    <property type="match status" value="1"/>
</dbReference>
<dbReference type="PANTHER" id="PTHR10587">
    <property type="entry name" value="GLYCOSYL TRANSFERASE-RELATED"/>
    <property type="match status" value="1"/>
</dbReference>
<dbReference type="Pfam" id="PF01522">
    <property type="entry name" value="Polysacc_deac_1"/>
    <property type="match status" value="1"/>
</dbReference>
<evidence type="ECO:0000313" key="3">
    <source>
        <dbReference type="Proteomes" id="UP000001732"/>
    </source>
</evidence>
<reference evidence="3" key="1">
    <citation type="submission" date="2008-08" db="EMBL/GenBank/DDBJ databases">
        <title>The complete genome sequence of Coprothermobacter proteolyticus strain ATCC 5245 / DSM 5265 / BT.</title>
        <authorList>
            <person name="Dodson R.J."/>
            <person name="Durkin A.S."/>
            <person name="Wu M."/>
            <person name="Eisen J."/>
            <person name="Sutton G."/>
        </authorList>
    </citation>
    <scope>NUCLEOTIDE SEQUENCE [LARGE SCALE GENOMIC DNA]</scope>
    <source>
        <strain evidence="3">ATCC 35245 / DSM 5265 / OCM 4 / BT</strain>
    </source>
</reference>
<proteinExistence type="predicted"/>
<dbReference type="NCBIfam" id="TIGR02884">
    <property type="entry name" value="spore_pdaA"/>
    <property type="match status" value="1"/>
</dbReference>
<dbReference type="PANTHER" id="PTHR10587:SF78">
    <property type="entry name" value="PEPTIDOGLYCAN-N-ACETYLMURAMIC ACID DEACETYLASE PDAA"/>
    <property type="match status" value="1"/>
</dbReference>
<organism evidence="2 3">
    <name type="scientific">Coprothermobacter proteolyticus (strain ATCC 35245 / DSM 5265 / OCM 4 / BT)</name>
    <dbReference type="NCBI Taxonomy" id="309798"/>
    <lineage>
        <taxon>Bacteria</taxon>
        <taxon>Pseudomonadati</taxon>
        <taxon>Coprothermobacterota</taxon>
        <taxon>Coprothermobacteria</taxon>
        <taxon>Coprothermobacterales</taxon>
        <taxon>Coprothermobacteraceae</taxon>
        <taxon>Coprothermobacter</taxon>
    </lineage>
</organism>
<dbReference type="PROSITE" id="PS51677">
    <property type="entry name" value="NODB"/>
    <property type="match status" value="1"/>
</dbReference>
<dbReference type="eggNOG" id="COG0726">
    <property type="taxonomic scope" value="Bacteria"/>
</dbReference>
<dbReference type="InterPro" id="IPR002509">
    <property type="entry name" value="NODB_dom"/>
</dbReference>
<dbReference type="EC" id="3.5.-.-" evidence="2"/>
<dbReference type="CDD" id="cd10948">
    <property type="entry name" value="CE4_BsPdaA_like"/>
    <property type="match status" value="1"/>
</dbReference>
<dbReference type="EMBL" id="CP001145">
    <property type="protein sequence ID" value="ACI16790.1"/>
    <property type="molecule type" value="Genomic_DNA"/>
</dbReference>
<keyword evidence="3" id="KW-1185">Reference proteome</keyword>
<evidence type="ECO:0000259" key="1">
    <source>
        <dbReference type="PROSITE" id="PS51677"/>
    </source>
</evidence>
<gene>
    <name evidence="2" type="primary">pdaA</name>
    <name evidence="2" type="ordered locus">COPRO5265_1545</name>
</gene>
<dbReference type="InterPro" id="IPR011330">
    <property type="entry name" value="Glyco_hydro/deAcase_b/a-brl"/>
</dbReference>
<dbReference type="GO" id="GO:0016020">
    <property type="term" value="C:membrane"/>
    <property type="evidence" value="ECO:0007669"/>
    <property type="project" value="TreeGrafter"/>
</dbReference>
<keyword evidence="2" id="KW-0378">Hydrolase</keyword>
<sequence length="239" mass="26436">MSELETACPGSLDNTKYGWGMRILPNHQIPDIGAKAKELLDKYHAIFTGNTSEKVVYLTFDEGYEAGNTANILDILKGNDVKAAFFITGAFVKSEPALVKRMVDEGHIVGNHTVNHVSLPTVSYEKAADEINRLAQMYAGITNQQMKYLRPPSGEYSERSLCVTNALGYRTVFWSIAMADWVPLKGGPDEAYNTVMSRLHNGAVILLHAVSPDDIQILDKLIKDIKAQGYRFGTLDEIP</sequence>
<dbReference type="InterPro" id="IPR014235">
    <property type="entry name" value="Spore_PdaA"/>
</dbReference>
<dbReference type="STRING" id="309798.COPRO5265_01925"/>
<dbReference type="AlphaFoldDB" id="B5Y6C3"/>
<protein>
    <submittedName>
        <fullName evidence="2">Delta-lactam-biosynthetic de-N-acetylase</fullName>
        <ecNumber evidence="2">3.5.-.-</ecNumber>
    </submittedName>
</protein>
<reference evidence="2 3" key="2">
    <citation type="journal article" date="2014" name="Genome Announc.">
        <title>Complete Genome Sequence of Coprothermobacter proteolyticus DSM 5265.</title>
        <authorList>
            <person name="Alexiev A."/>
            <person name="Coil D.A."/>
            <person name="Badger J.H."/>
            <person name="Enticknap J."/>
            <person name="Ward N."/>
            <person name="Robb F.T."/>
            <person name="Eisen J.A."/>
        </authorList>
    </citation>
    <scope>NUCLEOTIDE SEQUENCE [LARGE SCALE GENOMIC DNA]</scope>
    <source>
        <strain evidence="3">ATCC 35245 / DSM 5265 / OCM 4 / BT</strain>
    </source>
</reference>
<dbReference type="Gene3D" id="3.20.20.370">
    <property type="entry name" value="Glycoside hydrolase/deacetylase"/>
    <property type="match status" value="1"/>
</dbReference>